<keyword evidence="2" id="KW-0812">Transmembrane</keyword>
<evidence type="ECO:0000256" key="1">
    <source>
        <dbReference type="SAM" id="MobiDB-lite"/>
    </source>
</evidence>
<keyword evidence="2" id="KW-1133">Transmembrane helix</keyword>
<reference evidence="3" key="2">
    <citation type="submission" date="2021-04" db="EMBL/GenBank/DDBJ databases">
        <authorList>
            <person name="Gilroy R."/>
        </authorList>
    </citation>
    <scope>NUCLEOTIDE SEQUENCE</scope>
    <source>
        <strain evidence="3">ChiSjej1B19-8411</strain>
    </source>
</reference>
<organism evidence="3 4">
    <name type="scientific">Candidatus Blautia gallistercoris</name>
    <dbReference type="NCBI Taxonomy" id="2838490"/>
    <lineage>
        <taxon>Bacteria</taxon>
        <taxon>Bacillati</taxon>
        <taxon>Bacillota</taxon>
        <taxon>Clostridia</taxon>
        <taxon>Lachnospirales</taxon>
        <taxon>Lachnospiraceae</taxon>
        <taxon>Blautia</taxon>
    </lineage>
</organism>
<feature type="transmembrane region" description="Helical" evidence="2">
    <location>
        <begin position="145"/>
        <end position="172"/>
    </location>
</feature>
<sequence length="238" mass="25829">MNREEFMRQLERLLQDISESERREALEYYNSYFDDAGEENESRVIQELGSPGKVAAIIKADLEENSREYGEYTENGYEDPRTREESQVPDRYGQTERARRGYRTGGRNNKGTIILLVILAVFAAPILLGIGGGIFGILVGILGGIAGIVVGLAGGMVGALAGGVGVLIAGIVECFSSPALGFVGIGIGFLLLAVGILLLVLFGWLFIRVFPWMIRKISDLVHKAAHRAKGQDKGGEQI</sequence>
<dbReference type="EMBL" id="DXEX01000235">
    <property type="protein sequence ID" value="HIX60223.1"/>
    <property type="molecule type" value="Genomic_DNA"/>
</dbReference>
<comment type="caution">
    <text evidence="3">The sequence shown here is derived from an EMBL/GenBank/DDBJ whole genome shotgun (WGS) entry which is preliminary data.</text>
</comment>
<keyword evidence="2" id="KW-0472">Membrane</keyword>
<gene>
    <name evidence="3" type="ORF">IAA45_11000</name>
</gene>
<evidence type="ECO:0008006" key="5">
    <source>
        <dbReference type="Google" id="ProtNLM"/>
    </source>
</evidence>
<dbReference type="AlphaFoldDB" id="A0A9D1WJS1"/>
<feature type="compositionally biased region" description="Basic and acidic residues" evidence="1">
    <location>
        <begin position="78"/>
        <end position="99"/>
    </location>
</feature>
<feature type="transmembrane region" description="Helical" evidence="2">
    <location>
        <begin position="113"/>
        <end position="139"/>
    </location>
</feature>
<feature type="transmembrane region" description="Helical" evidence="2">
    <location>
        <begin position="179"/>
        <end position="207"/>
    </location>
</feature>
<dbReference type="Proteomes" id="UP000886817">
    <property type="component" value="Unassembled WGS sequence"/>
</dbReference>
<proteinExistence type="predicted"/>
<dbReference type="Pfam" id="PF22564">
    <property type="entry name" value="HAAS"/>
    <property type="match status" value="1"/>
</dbReference>
<reference evidence="3" key="1">
    <citation type="journal article" date="2021" name="PeerJ">
        <title>Extensive microbial diversity within the chicken gut microbiome revealed by metagenomics and culture.</title>
        <authorList>
            <person name="Gilroy R."/>
            <person name="Ravi A."/>
            <person name="Getino M."/>
            <person name="Pursley I."/>
            <person name="Horton D.L."/>
            <person name="Alikhan N.F."/>
            <person name="Baker D."/>
            <person name="Gharbi K."/>
            <person name="Hall N."/>
            <person name="Watson M."/>
            <person name="Adriaenssens E.M."/>
            <person name="Foster-Nyarko E."/>
            <person name="Jarju S."/>
            <person name="Secka A."/>
            <person name="Antonio M."/>
            <person name="Oren A."/>
            <person name="Chaudhuri R.R."/>
            <person name="La Ragione R."/>
            <person name="Hildebrand F."/>
            <person name="Pallen M.J."/>
        </authorList>
    </citation>
    <scope>NUCLEOTIDE SEQUENCE</scope>
    <source>
        <strain evidence="3">ChiSjej1B19-8411</strain>
    </source>
</reference>
<evidence type="ECO:0000256" key="2">
    <source>
        <dbReference type="SAM" id="Phobius"/>
    </source>
</evidence>
<protein>
    <recommendedName>
        <fullName evidence="5">DUF1700 domain-containing protein</fullName>
    </recommendedName>
</protein>
<evidence type="ECO:0000313" key="3">
    <source>
        <dbReference type="EMBL" id="HIX60223.1"/>
    </source>
</evidence>
<accession>A0A9D1WJS1</accession>
<feature type="region of interest" description="Disordered" evidence="1">
    <location>
        <begin position="69"/>
        <end position="104"/>
    </location>
</feature>
<evidence type="ECO:0000313" key="4">
    <source>
        <dbReference type="Proteomes" id="UP000886817"/>
    </source>
</evidence>
<name>A0A9D1WJS1_9FIRM</name>